<protein>
    <submittedName>
        <fullName evidence="1">Uncharacterized protein</fullName>
    </submittedName>
</protein>
<dbReference type="Proteomes" id="UP001501175">
    <property type="component" value="Unassembled WGS sequence"/>
</dbReference>
<keyword evidence="2" id="KW-1185">Reference proteome</keyword>
<dbReference type="EMBL" id="BAABHD010000005">
    <property type="protein sequence ID" value="GAA4448730.1"/>
    <property type="molecule type" value="Genomic_DNA"/>
</dbReference>
<sequence>MEDSQEALKNLDLKGIPTSQIAAEVGNQVNELIFDYYDRRSDIIQALPPTIKLIYYISELESAIDRDSLLAIFYNYNRVEVDRFQAAIAETGHNEFLFLFKSARAFAEVKYTLDNSIALVTKYPDADLEELYGPEVVTKLESIEEEISTLRYKGVYWERIYAIYERDIL</sequence>
<proteinExistence type="predicted"/>
<name>A0ABP8MDW2_9BACT</name>
<evidence type="ECO:0000313" key="2">
    <source>
        <dbReference type="Proteomes" id="UP001501175"/>
    </source>
</evidence>
<comment type="caution">
    <text evidence="1">The sequence shown here is derived from an EMBL/GenBank/DDBJ whole genome shotgun (WGS) entry which is preliminary data.</text>
</comment>
<evidence type="ECO:0000313" key="1">
    <source>
        <dbReference type="EMBL" id="GAA4448730.1"/>
    </source>
</evidence>
<reference evidence="2" key="1">
    <citation type="journal article" date="2019" name="Int. J. Syst. Evol. Microbiol.">
        <title>The Global Catalogue of Microorganisms (GCM) 10K type strain sequencing project: providing services to taxonomists for standard genome sequencing and annotation.</title>
        <authorList>
            <consortium name="The Broad Institute Genomics Platform"/>
            <consortium name="The Broad Institute Genome Sequencing Center for Infectious Disease"/>
            <person name="Wu L."/>
            <person name="Ma J."/>
        </authorList>
    </citation>
    <scope>NUCLEOTIDE SEQUENCE [LARGE SCALE GENOMIC DNA]</scope>
    <source>
        <strain evidence="2">JCM 17927</strain>
    </source>
</reference>
<dbReference type="RefSeq" id="WP_345240592.1">
    <property type="nucleotide sequence ID" value="NZ_BAABHD010000005.1"/>
</dbReference>
<organism evidence="1 2">
    <name type="scientific">Nibrella saemangeumensis</name>
    <dbReference type="NCBI Taxonomy" id="1084526"/>
    <lineage>
        <taxon>Bacteria</taxon>
        <taxon>Pseudomonadati</taxon>
        <taxon>Bacteroidota</taxon>
        <taxon>Cytophagia</taxon>
        <taxon>Cytophagales</taxon>
        <taxon>Spirosomataceae</taxon>
        <taxon>Nibrella</taxon>
    </lineage>
</organism>
<gene>
    <name evidence="1" type="ORF">GCM10023189_07020</name>
</gene>
<accession>A0ABP8MDW2</accession>